<accession>A0A1Y4LYA7</accession>
<evidence type="ECO:0000313" key="3">
    <source>
        <dbReference type="EMBL" id="OUP59352.1"/>
    </source>
</evidence>
<keyword evidence="1" id="KW-0472">Membrane</keyword>
<dbReference type="Proteomes" id="UP000195447">
    <property type="component" value="Unassembled WGS sequence"/>
</dbReference>
<evidence type="ECO:0000313" key="2">
    <source>
        <dbReference type="EMBL" id="MDC0828263.1"/>
    </source>
</evidence>
<gene>
    <name evidence="3" type="ORF">B5F14_07325</name>
    <name evidence="2" type="ORF">POG00_05995</name>
</gene>
<keyword evidence="4" id="KW-1185">Reference proteome</keyword>
<reference evidence="2" key="3">
    <citation type="submission" date="2023-01" db="EMBL/GenBank/DDBJ databases">
        <title>Human gut microbiome strain richness.</title>
        <authorList>
            <person name="Chen-Liaw A."/>
        </authorList>
    </citation>
    <scope>NUCLEOTIDE SEQUENCE</scope>
    <source>
        <strain evidence="2">D55st1_G4_D55t1_190419</strain>
    </source>
</reference>
<dbReference type="Proteomes" id="UP001220658">
    <property type="component" value="Unassembled WGS sequence"/>
</dbReference>
<dbReference type="EMBL" id="NFKM01000014">
    <property type="protein sequence ID" value="OUP59352.1"/>
    <property type="molecule type" value="Genomic_DNA"/>
</dbReference>
<name>A0A1Y4LYA7_9FIRM</name>
<sequence length="164" mass="18852">MKKRLNEKLDILNILKGLIIGLMCIFLYFTFSTPQASTKDFTSVQNGMLNNIDLSTMELKDNISIKRFLDLEPEMFENIIYYKSQDALNADEIVLVQFKSSNDAKTFEDKMKARIDEQTNIFSGYAPEQADKLNNSVIDIQVNYACMIVSQDAKTIHDQFLRSL</sequence>
<reference evidence="3" key="2">
    <citation type="journal article" date="2018" name="BMC Genomics">
        <title>Whole genome sequencing and function prediction of 133 gut anaerobes isolated from chicken caecum in pure cultures.</title>
        <authorList>
            <person name="Medvecky M."/>
            <person name="Cejkova D."/>
            <person name="Polansky O."/>
            <person name="Karasova D."/>
            <person name="Kubasova T."/>
            <person name="Cizek A."/>
            <person name="Rychlik I."/>
        </authorList>
    </citation>
    <scope>NUCLEOTIDE SEQUENCE</scope>
    <source>
        <strain evidence="3">An178</strain>
    </source>
</reference>
<dbReference type="EMBL" id="JAQNCK010000013">
    <property type="protein sequence ID" value="MDC0828263.1"/>
    <property type="molecule type" value="Genomic_DNA"/>
</dbReference>
<proteinExistence type="predicted"/>
<keyword evidence="1" id="KW-0812">Transmembrane</keyword>
<protein>
    <submittedName>
        <fullName evidence="2">DUF4358 domain-containing protein</fullName>
    </submittedName>
</protein>
<dbReference type="AlphaFoldDB" id="A0A1Y4LYA7"/>
<feature type="transmembrane region" description="Helical" evidence="1">
    <location>
        <begin position="12"/>
        <end position="31"/>
    </location>
</feature>
<dbReference type="InterPro" id="IPR025648">
    <property type="entry name" value="DUF4358"/>
</dbReference>
<dbReference type="Pfam" id="PF14270">
    <property type="entry name" value="DUF4358"/>
    <property type="match status" value="1"/>
</dbReference>
<comment type="caution">
    <text evidence="3">The sequence shown here is derived from an EMBL/GenBank/DDBJ whole genome shotgun (WGS) entry which is preliminary data.</text>
</comment>
<dbReference type="RefSeq" id="WP_087158840.1">
    <property type="nucleotide sequence ID" value="NZ_CALHAA010000035.1"/>
</dbReference>
<reference evidence="4" key="1">
    <citation type="submission" date="2017-04" db="EMBL/GenBank/DDBJ databases">
        <title>Function of individual gut microbiota members based on whole genome sequencing of pure cultures obtained from chicken caecum.</title>
        <authorList>
            <person name="Medvecky M."/>
            <person name="Cejkova D."/>
            <person name="Polansky O."/>
            <person name="Karasova D."/>
            <person name="Kubasova T."/>
            <person name="Cizek A."/>
            <person name="Rychlik I."/>
        </authorList>
    </citation>
    <scope>NUCLEOTIDE SEQUENCE [LARGE SCALE GENOMIC DNA]</scope>
    <source>
        <strain evidence="4">An178</strain>
    </source>
</reference>
<keyword evidence="1" id="KW-1133">Transmembrane helix</keyword>
<evidence type="ECO:0000256" key="1">
    <source>
        <dbReference type="SAM" id="Phobius"/>
    </source>
</evidence>
<evidence type="ECO:0000313" key="4">
    <source>
        <dbReference type="Proteomes" id="UP000195447"/>
    </source>
</evidence>
<organism evidence="3 4">
    <name type="scientific">Faecalitalea cylindroides</name>
    <dbReference type="NCBI Taxonomy" id="39483"/>
    <lineage>
        <taxon>Bacteria</taxon>
        <taxon>Bacillati</taxon>
        <taxon>Bacillota</taxon>
        <taxon>Erysipelotrichia</taxon>
        <taxon>Erysipelotrichales</taxon>
        <taxon>Erysipelotrichaceae</taxon>
        <taxon>Faecalitalea</taxon>
    </lineage>
</organism>
<dbReference type="GeneID" id="79876677"/>